<sequence length="291" mass="32390">MASNWAKLQQQIVCNPKKKQKSTGVVQGKTIGNINNGSKKTAPFHKKTQSGIIRDTAASTPAINPDISSGKRKLKVDGNECSKGNKRKKIHQQTSFPTDVPTTQVNNQQNNTIQNGRGDATQITSSTRHIDKQLETSQKKSKKKIKHKQAQIQSRKNDKSRSDCTHIEVSSNSQLPISATKAPTPFTIQANTCHACRKFTTPQDCVCTKGSKKESVCVNAFKQCMAHSYRGFSRTSAEKIESSLHDSILDTLDDMVKKNYFHYDIVSAGKAVCRQYVFEFILYTKLHVNEG</sequence>
<protein>
    <recommendedName>
        <fullName evidence="2">Alpha-ketoglutarate-dependent dioxygenase FTO catalytic domain-containing protein</fullName>
    </recommendedName>
</protein>
<name>A0A0L0FDI9_9EUKA</name>
<dbReference type="AlphaFoldDB" id="A0A0L0FDI9"/>
<feature type="compositionally biased region" description="Low complexity" evidence="1">
    <location>
        <begin position="102"/>
        <end position="115"/>
    </location>
</feature>
<dbReference type="Pfam" id="PF12933">
    <property type="entry name" value="FTO_NTD"/>
    <property type="match status" value="1"/>
</dbReference>
<feature type="region of interest" description="Disordered" evidence="1">
    <location>
        <begin position="134"/>
        <end position="163"/>
    </location>
</feature>
<accession>A0A0L0FDI9</accession>
<evidence type="ECO:0000313" key="4">
    <source>
        <dbReference type="Proteomes" id="UP000054560"/>
    </source>
</evidence>
<feature type="region of interest" description="Disordered" evidence="1">
    <location>
        <begin position="17"/>
        <end position="48"/>
    </location>
</feature>
<evidence type="ECO:0000256" key="1">
    <source>
        <dbReference type="SAM" id="MobiDB-lite"/>
    </source>
</evidence>
<feature type="compositionally biased region" description="Polar residues" evidence="1">
    <location>
        <begin position="22"/>
        <end position="39"/>
    </location>
</feature>
<dbReference type="RefSeq" id="XP_014148729.1">
    <property type="nucleotide sequence ID" value="XM_014293254.1"/>
</dbReference>
<reference evidence="3 4" key="1">
    <citation type="submission" date="2011-02" db="EMBL/GenBank/DDBJ databases">
        <title>The Genome Sequence of Sphaeroforma arctica JP610.</title>
        <authorList>
            <consortium name="The Broad Institute Genome Sequencing Platform"/>
            <person name="Russ C."/>
            <person name="Cuomo C."/>
            <person name="Young S.K."/>
            <person name="Zeng Q."/>
            <person name="Gargeya S."/>
            <person name="Alvarado L."/>
            <person name="Berlin A."/>
            <person name="Chapman S.B."/>
            <person name="Chen Z."/>
            <person name="Freedman E."/>
            <person name="Gellesch M."/>
            <person name="Goldberg J."/>
            <person name="Griggs A."/>
            <person name="Gujja S."/>
            <person name="Heilman E."/>
            <person name="Heiman D."/>
            <person name="Howarth C."/>
            <person name="Mehta T."/>
            <person name="Neiman D."/>
            <person name="Pearson M."/>
            <person name="Roberts A."/>
            <person name="Saif S."/>
            <person name="Shea T."/>
            <person name="Shenoy N."/>
            <person name="Sisk P."/>
            <person name="Stolte C."/>
            <person name="Sykes S."/>
            <person name="White J."/>
            <person name="Yandava C."/>
            <person name="Burger G."/>
            <person name="Gray M.W."/>
            <person name="Holland P.W.H."/>
            <person name="King N."/>
            <person name="Lang F.B.F."/>
            <person name="Roger A.J."/>
            <person name="Ruiz-Trillo I."/>
            <person name="Haas B."/>
            <person name="Nusbaum C."/>
            <person name="Birren B."/>
        </authorList>
    </citation>
    <scope>NUCLEOTIDE SEQUENCE [LARGE SCALE GENOMIC DNA]</scope>
    <source>
        <strain evidence="3 4">JP610</strain>
    </source>
</reference>
<feature type="compositionally biased region" description="Basic residues" evidence="1">
    <location>
        <begin position="139"/>
        <end position="149"/>
    </location>
</feature>
<dbReference type="EMBL" id="KQ244053">
    <property type="protein sequence ID" value="KNC74827.1"/>
    <property type="molecule type" value="Genomic_DNA"/>
</dbReference>
<feature type="compositionally biased region" description="Polar residues" evidence="1">
    <location>
        <begin position="92"/>
        <end position="101"/>
    </location>
</feature>
<keyword evidence="4" id="KW-1185">Reference proteome</keyword>
<evidence type="ECO:0000259" key="2">
    <source>
        <dbReference type="Pfam" id="PF12933"/>
    </source>
</evidence>
<dbReference type="InterPro" id="IPR024367">
    <property type="entry name" value="FTO_cat_dom"/>
</dbReference>
<evidence type="ECO:0000313" key="3">
    <source>
        <dbReference type="EMBL" id="KNC74827.1"/>
    </source>
</evidence>
<proteinExistence type="predicted"/>
<dbReference type="GeneID" id="25913139"/>
<feature type="domain" description="Alpha-ketoglutarate-dependent dioxygenase FTO catalytic" evidence="2">
    <location>
        <begin position="220"/>
        <end position="277"/>
    </location>
</feature>
<dbReference type="Proteomes" id="UP000054560">
    <property type="component" value="Unassembled WGS sequence"/>
</dbReference>
<gene>
    <name evidence="3" type="ORF">SARC_12635</name>
</gene>
<organism evidence="3 4">
    <name type="scientific">Sphaeroforma arctica JP610</name>
    <dbReference type="NCBI Taxonomy" id="667725"/>
    <lineage>
        <taxon>Eukaryota</taxon>
        <taxon>Ichthyosporea</taxon>
        <taxon>Ichthyophonida</taxon>
        <taxon>Sphaeroforma</taxon>
    </lineage>
</organism>
<feature type="region of interest" description="Disordered" evidence="1">
    <location>
        <begin position="60"/>
        <end position="121"/>
    </location>
</feature>